<protein>
    <submittedName>
        <fullName evidence="8">Vomeronasal type-2 receptor 26-like</fullName>
    </submittedName>
</protein>
<dbReference type="InterPro" id="IPR028082">
    <property type="entry name" value="Peripla_BP_I"/>
</dbReference>
<accession>A0ABM3YXH2</accession>
<dbReference type="SUPFAM" id="SSF53822">
    <property type="entry name" value="Periplasmic binding protein-like I"/>
    <property type="match status" value="1"/>
</dbReference>
<evidence type="ECO:0000259" key="6">
    <source>
        <dbReference type="Pfam" id="PF01094"/>
    </source>
</evidence>
<keyword evidence="7" id="KW-1185">Reference proteome</keyword>
<comment type="subcellular location">
    <subcellularLocation>
        <location evidence="1">Membrane</location>
    </subcellularLocation>
</comment>
<keyword evidence="2 5" id="KW-0812">Transmembrane</keyword>
<feature type="transmembrane region" description="Helical" evidence="5">
    <location>
        <begin position="89"/>
        <end position="108"/>
    </location>
</feature>
<evidence type="ECO:0000256" key="2">
    <source>
        <dbReference type="ARBA" id="ARBA00022692"/>
    </source>
</evidence>
<evidence type="ECO:0000313" key="7">
    <source>
        <dbReference type="Proteomes" id="UP001652622"/>
    </source>
</evidence>
<dbReference type="GeneID" id="132709844"/>
<dbReference type="PANTHER" id="PTHR24061:SF599">
    <property type="entry name" value="G-PROTEIN COUPLED RECEPTORS FAMILY 3 PROFILE DOMAIN-CONTAINING PROTEIN"/>
    <property type="match status" value="1"/>
</dbReference>
<dbReference type="RefSeq" id="XP_060540821.1">
    <property type="nucleotide sequence ID" value="XM_060684838.1"/>
</dbReference>
<feature type="transmembrane region" description="Helical" evidence="5">
    <location>
        <begin position="226"/>
        <end position="247"/>
    </location>
</feature>
<sequence length="282" mass="32646">MVPKEDHQYIGIIQLLHHFRWTWIGIFSVDNNNGENFLKKMQPLLSKNGICSAFIEQLPQQVHLERFPELSQMITIISINMRNSKVNVFLVYGEAWIIIWLRLITFLVDPESKETALLRKVWIMTAQIDFVLAGTQITWDLQMFHGAISFTVHSTAVAGFKEFLQTINPFSDYRDGFRQYVWEQLFDCSFPKAELQAMDNTQCTGEMKLEDLPAPVFEMEMTGQSYSVYNAVYAVAHALQALHMLGFNWKKTMMGKKTDLPNLQAWQVFSLNWTLISVSSLM</sequence>
<reference evidence="8" key="1">
    <citation type="submission" date="2025-08" db="UniProtKB">
        <authorList>
            <consortium name="RefSeq"/>
        </authorList>
    </citation>
    <scope>IDENTIFICATION</scope>
    <source>
        <tissue evidence="8">Blood</tissue>
    </source>
</reference>
<dbReference type="PANTHER" id="PTHR24061">
    <property type="entry name" value="CALCIUM-SENSING RECEPTOR-RELATED"/>
    <property type="match status" value="1"/>
</dbReference>
<organism evidence="7 8">
    <name type="scientific">Pantherophis guttatus</name>
    <name type="common">Corn snake</name>
    <name type="synonym">Elaphe guttata</name>
    <dbReference type="NCBI Taxonomy" id="94885"/>
    <lineage>
        <taxon>Eukaryota</taxon>
        <taxon>Metazoa</taxon>
        <taxon>Chordata</taxon>
        <taxon>Craniata</taxon>
        <taxon>Vertebrata</taxon>
        <taxon>Euteleostomi</taxon>
        <taxon>Lepidosauria</taxon>
        <taxon>Squamata</taxon>
        <taxon>Bifurcata</taxon>
        <taxon>Unidentata</taxon>
        <taxon>Episquamata</taxon>
        <taxon>Toxicofera</taxon>
        <taxon>Serpentes</taxon>
        <taxon>Colubroidea</taxon>
        <taxon>Colubridae</taxon>
        <taxon>Colubrinae</taxon>
        <taxon>Pantherophis</taxon>
    </lineage>
</organism>
<evidence type="ECO:0000313" key="8">
    <source>
        <dbReference type="RefSeq" id="XP_060540821.1"/>
    </source>
</evidence>
<dbReference type="Pfam" id="PF01094">
    <property type="entry name" value="ANF_receptor"/>
    <property type="match status" value="1"/>
</dbReference>
<dbReference type="InterPro" id="IPR000068">
    <property type="entry name" value="GPCR_3_Ca_sens_rcpt-rel"/>
</dbReference>
<dbReference type="Proteomes" id="UP001652622">
    <property type="component" value="Unplaced"/>
</dbReference>
<evidence type="ECO:0000256" key="4">
    <source>
        <dbReference type="ARBA" id="ARBA00023136"/>
    </source>
</evidence>
<dbReference type="Gene3D" id="3.40.50.2300">
    <property type="match status" value="2"/>
</dbReference>
<dbReference type="InterPro" id="IPR001828">
    <property type="entry name" value="ANF_lig-bd_rcpt"/>
</dbReference>
<gene>
    <name evidence="8" type="primary">LOC132709844</name>
</gene>
<keyword evidence="3 5" id="KW-1133">Transmembrane helix</keyword>
<evidence type="ECO:0000256" key="1">
    <source>
        <dbReference type="ARBA" id="ARBA00004370"/>
    </source>
</evidence>
<feature type="domain" description="Receptor ligand binding region" evidence="6">
    <location>
        <begin position="2"/>
        <end position="250"/>
    </location>
</feature>
<proteinExistence type="predicted"/>
<evidence type="ECO:0000256" key="5">
    <source>
        <dbReference type="SAM" id="Phobius"/>
    </source>
</evidence>
<keyword evidence="4 5" id="KW-0472">Membrane</keyword>
<name>A0ABM3YXH2_PANGU</name>
<evidence type="ECO:0000256" key="3">
    <source>
        <dbReference type="ARBA" id="ARBA00022989"/>
    </source>
</evidence>